<evidence type="ECO:0000313" key="2">
    <source>
        <dbReference type="EMBL" id="SVD52691.1"/>
    </source>
</evidence>
<reference evidence="2" key="1">
    <citation type="submission" date="2018-05" db="EMBL/GenBank/DDBJ databases">
        <authorList>
            <person name="Lanie J.A."/>
            <person name="Ng W.-L."/>
            <person name="Kazmierczak K.M."/>
            <person name="Andrzejewski T.M."/>
            <person name="Davidsen T.M."/>
            <person name="Wayne K.J."/>
            <person name="Tettelin H."/>
            <person name="Glass J.I."/>
            <person name="Rusch D."/>
            <person name="Podicherti R."/>
            <person name="Tsui H.-C.T."/>
            <person name="Winkler M.E."/>
        </authorList>
    </citation>
    <scope>NUCLEOTIDE SEQUENCE</scope>
</reference>
<accession>A0A382W3I0</accession>
<feature type="non-terminal residue" evidence="2">
    <location>
        <position position="1"/>
    </location>
</feature>
<organism evidence="2">
    <name type="scientific">marine metagenome</name>
    <dbReference type="NCBI Taxonomy" id="408172"/>
    <lineage>
        <taxon>unclassified sequences</taxon>
        <taxon>metagenomes</taxon>
        <taxon>ecological metagenomes</taxon>
    </lineage>
</organism>
<feature type="domain" description="FlgD/Vpr Ig-like" evidence="1">
    <location>
        <begin position="13"/>
        <end position="66"/>
    </location>
</feature>
<protein>
    <recommendedName>
        <fullName evidence="1">FlgD/Vpr Ig-like domain-containing protein</fullName>
    </recommendedName>
</protein>
<dbReference type="EMBL" id="UINC01156332">
    <property type="protein sequence ID" value="SVD52691.1"/>
    <property type="molecule type" value="Genomic_DNA"/>
</dbReference>
<dbReference type="Pfam" id="PF13860">
    <property type="entry name" value="FlgD_ig"/>
    <property type="match status" value="1"/>
</dbReference>
<gene>
    <name evidence="2" type="ORF">METZ01_LOCUS405545</name>
</gene>
<dbReference type="InterPro" id="IPR025965">
    <property type="entry name" value="FlgD/Vpr_Ig-like"/>
</dbReference>
<name>A0A382W3I0_9ZZZZ</name>
<dbReference type="Gene3D" id="2.60.40.4070">
    <property type="match status" value="1"/>
</dbReference>
<dbReference type="AlphaFoldDB" id="A0A382W3I0"/>
<sequence length="81" mass="9003">VWIPYELAADSPISIDIYTPAGEKVRTLDVGMKSTGRYIDKDFAAYWDGRTATGERVASGVYFYVLRTTDYVGSGKMVIVK</sequence>
<proteinExistence type="predicted"/>
<evidence type="ECO:0000259" key="1">
    <source>
        <dbReference type="Pfam" id="PF13860"/>
    </source>
</evidence>